<accession>A0A2T6ZZG3</accession>
<evidence type="ECO:0000313" key="4">
    <source>
        <dbReference type="EMBL" id="PUU80864.1"/>
    </source>
</evidence>
<dbReference type="AlphaFoldDB" id="A0A2T6ZZG3"/>
<dbReference type="EMBL" id="NESQ01000054">
    <property type="protein sequence ID" value="PUU80864.1"/>
    <property type="molecule type" value="Genomic_DNA"/>
</dbReference>
<feature type="transmembrane region" description="Helical" evidence="2">
    <location>
        <begin position="63"/>
        <end position="88"/>
    </location>
</feature>
<name>A0A2T6ZZG3_TUBBO</name>
<feature type="chain" id="PRO_5015437767" description="Transmembrane protein" evidence="3">
    <location>
        <begin position="20"/>
        <end position="223"/>
    </location>
</feature>
<feature type="region of interest" description="Disordered" evidence="1">
    <location>
        <begin position="161"/>
        <end position="223"/>
    </location>
</feature>
<sequence length="223" mass="24802">MQQTLFLLLPAFHLASSFAVPDGALLPNASTVTSMTQHSDAAKEAEKVVQENESKEPSRNIRMFLIIFGVIIGFLCLSVGLFFTHALCSKKRYYGGRKKKRGRRGTLSRLPRDRRGSTDSDIWGLTNNRQSLGTPVTREKGSGSWREEVIPPHGHVYQEVPTEEAGREPTSYAYRPPQYPGPNSLALEERYAPYEGRPNTRDSRGSVRSADARVGPVVPMDVV</sequence>
<keyword evidence="2" id="KW-0812">Transmembrane</keyword>
<dbReference type="Proteomes" id="UP000244722">
    <property type="component" value="Unassembled WGS sequence"/>
</dbReference>
<feature type="region of interest" description="Disordered" evidence="1">
    <location>
        <begin position="99"/>
        <end position="148"/>
    </location>
</feature>
<evidence type="ECO:0000256" key="1">
    <source>
        <dbReference type="SAM" id="MobiDB-lite"/>
    </source>
</evidence>
<evidence type="ECO:0008006" key="6">
    <source>
        <dbReference type="Google" id="ProtNLM"/>
    </source>
</evidence>
<feature type="compositionally biased region" description="Basic and acidic residues" evidence="1">
    <location>
        <begin position="137"/>
        <end position="148"/>
    </location>
</feature>
<comment type="caution">
    <text evidence="4">The sequence shown here is derived from an EMBL/GenBank/DDBJ whole genome shotgun (WGS) entry which is preliminary data.</text>
</comment>
<proteinExistence type="predicted"/>
<evidence type="ECO:0000256" key="2">
    <source>
        <dbReference type="SAM" id="Phobius"/>
    </source>
</evidence>
<keyword evidence="5" id="KW-1185">Reference proteome</keyword>
<dbReference type="OrthoDB" id="5406720at2759"/>
<evidence type="ECO:0000256" key="3">
    <source>
        <dbReference type="SAM" id="SignalP"/>
    </source>
</evidence>
<evidence type="ECO:0000313" key="5">
    <source>
        <dbReference type="Proteomes" id="UP000244722"/>
    </source>
</evidence>
<feature type="compositionally biased region" description="Polar residues" evidence="1">
    <location>
        <begin position="125"/>
        <end position="134"/>
    </location>
</feature>
<organism evidence="4 5">
    <name type="scientific">Tuber borchii</name>
    <name type="common">White truffle</name>
    <dbReference type="NCBI Taxonomy" id="42251"/>
    <lineage>
        <taxon>Eukaryota</taxon>
        <taxon>Fungi</taxon>
        <taxon>Dikarya</taxon>
        <taxon>Ascomycota</taxon>
        <taxon>Pezizomycotina</taxon>
        <taxon>Pezizomycetes</taxon>
        <taxon>Pezizales</taxon>
        <taxon>Tuberaceae</taxon>
        <taxon>Tuber</taxon>
    </lineage>
</organism>
<protein>
    <recommendedName>
        <fullName evidence="6">Transmembrane protein</fullName>
    </recommendedName>
</protein>
<gene>
    <name evidence="4" type="ORF">B9Z19DRAFT_1078317</name>
</gene>
<keyword evidence="3" id="KW-0732">Signal</keyword>
<feature type="compositionally biased region" description="Basic and acidic residues" evidence="1">
    <location>
        <begin position="187"/>
        <end position="205"/>
    </location>
</feature>
<keyword evidence="2" id="KW-1133">Transmembrane helix</keyword>
<feature type="signal peptide" evidence="3">
    <location>
        <begin position="1"/>
        <end position="19"/>
    </location>
</feature>
<reference evidence="4 5" key="1">
    <citation type="submission" date="2017-04" db="EMBL/GenBank/DDBJ databases">
        <title>Draft genome sequence of Tuber borchii Vittad., a whitish edible truffle.</title>
        <authorList>
            <consortium name="DOE Joint Genome Institute"/>
            <person name="Murat C."/>
            <person name="Kuo A."/>
            <person name="Barry K.W."/>
            <person name="Clum A."/>
            <person name="Dockter R.B."/>
            <person name="Fauchery L."/>
            <person name="Iotti M."/>
            <person name="Kohler A."/>
            <person name="Labutti K."/>
            <person name="Lindquist E.A."/>
            <person name="Lipzen A."/>
            <person name="Ohm R.A."/>
            <person name="Wang M."/>
            <person name="Grigoriev I.V."/>
            <person name="Zambonelli A."/>
            <person name="Martin F.M."/>
        </authorList>
    </citation>
    <scope>NUCLEOTIDE SEQUENCE [LARGE SCALE GENOMIC DNA]</scope>
    <source>
        <strain evidence="4 5">Tbo3840</strain>
    </source>
</reference>
<keyword evidence="2" id="KW-0472">Membrane</keyword>